<dbReference type="AlphaFoldDB" id="X1CC66"/>
<accession>X1CC66</accession>
<dbReference type="EMBL" id="BART01012508">
    <property type="protein sequence ID" value="GAG81861.1"/>
    <property type="molecule type" value="Genomic_DNA"/>
</dbReference>
<protein>
    <submittedName>
        <fullName evidence="1">Uncharacterized protein</fullName>
    </submittedName>
</protein>
<name>X1CC66_9ZZZZ</name>
<organism evidence="1">
    <name type="scientific">marine sediment metagenome</name>
    <dbReference type="NCBI Taxonomy" id="412755"/>
    <lineage>
        <taxon>unclassified sequences</taxon>
        <taxon>metagenomes</taxon>
        <taxon>ecological metagenomes</taxon>
    </lineage>
</organism>
<gene>
    <name evidence="1" type="ORF">S01H4_26072</name>
</gene>
<sequence length="68" mass="7808">MLNEEAKVRLDKKAEIDENSRQFGIELANAPVGDYDHGNTFINEYTTNMSEYRRMQDNLLKSGQLNLG</sequence>
<reference evidence="1" key="1">
    <citation type="journal article" date="2014" name="Front. Microbiol.">
        <title>High frequency of phylogenetically diverse reductive dehalogenase-homologous genes in deep subseafloor sedimentary metagenomes.</title>
        <authorList>
            <person name="Kawai M."/>
            <person name="Futagami T."/>
            <person name="Toyoda A."/>
            <person name="Takaki Y."/>
            <person name="Nishi S."/>
            <person name="Hori S."/>
            <person name="Arai W."/>
            <person name="Tsubouchi T."/>
            <person name="Morono Y."/>
            <person name="Uchiyama I."/>
            <person name="Ito T."/>
            <person name="Fujiyama A."/>
            <person name="Inagaki F."/>
            <person name="Takami H."/>
        </authorList>
    </citation>
    <scope>NUCLEOTIDE SEQUENCE</scope>
    <source>
        <strain evidence="1">Expedition CK06-06</strain>
    </source>
</reference>
<evidence type="ECO:0000313" key="1">
    <source>
        <dbReference type="EMBL" id="GAG81861.1"/>
    </source>
</evidence>
<feature type="non-terminal residue" evidence="1">
    <location>
        <position position="68"/>
    </location>
</feature>
<proteinExistence type="predicted"/>
<comment type="caution">
    <text evidence="1">The sequence shown here is derived from an EMBL/GenBank/DDBJ whole genome shotgun (WGS) entry which is preliminary data.</text>
</comment>